<dbReference type="EnsemblBacteria" id="ABD42132">
    <property type="protein sequence ID" value="ABD42132"/>
    <property type="gene ID" value="Mhun_2431"/>
</dbReference>
<dbReference type="STRING" id="323259.Mhun_2431"/>
<dbReference type="AlphaFoldDB" id="Q2FSF8"/>
<proteinExistence type="predicted"/>
<dbReference type="InParanoid" id="Q2FSF8"/>
<dbReference type="KEGG" id="mhu:Mhun_2431"/>
<gene>
    <name evidence="1" type="ordered locus">Mhun_2431</name>
</gene>
<evidence type="ECO:0000313" key="2">
    <source>
        <dbReference type="Proteomes" id="UP000001941"/>
    </source>
</evidence>
<accession>Q2FSF8</accession>
<sequence>MYASFLFLEGFGVLEVVICDNHRFFVGSLYPGWVNHMKCISGAQNYPQEISGRVFDDGLSEAISSFHSLSSCIGDVPPVVHSPT</sequence>
<dbReference type="HOGENOM" id="CLU_2519764_0_0_2"/>
<keyword evidence="2" id="KW-1185">Reference proteome</keyword>
<dbReference type="Proteomes" id="UP000001941">
    <property type="component" value="Chromosome"/>
</dbReference>
<dbReference type="EMBL" id="CP000254">
    <property type="protein sequence ID" value="ABD42132.1"/>
    <property type="molecule type" value="Genomic_DNA"/>
</dbReference>
<name>Q2FSF8_METHJ</name>
<organism evidence="1 2">
    <name type="scientific">Methanospirillum hungatei JF-1 (strain ATCC 27890 / DSM 864 / NBRC 100397 / JF-1)</name>
    <dbReference type="NCBI Taxonomy" id="323259"/>
    <lineage>
        <taxon>Archaea</taxon>
        <taxon>Methanobacteriati</taxon>
        <taxon>Methanobacteriota</taxon>
        <taxon>Stenosarchaea group</taxon>
        <taxon>Methanomicrobia</taxon>
        <taxon>Methanomicrobiales</taxon>
        <taxon>Methanospirillaceae</taxon>
        <taxon>Methanospirillum</taxon>
    </lineage>
</organism>
<reference evidence="2" key="1">
    <citation type="journal article" date="2016" name="Stand. Genomic Sci.">
        <title>Complete genome sequence of Methanospirillum hungatei type strain JF1.</title>
        <authorList>
            <person name="Gunsalus R.P."/>
            <person name="Cook L.E."/>
            <person name="Crable B."/>
            <person name="Rohlin L."/>
            <person name="McDonald E."/>
            <person name="Mouttaki H."/>
            <person name="Sieber J.R."/>
            <person name="Poweleit N."/>
            <person name="Zhou H."/>
            <person name="Lapidus A.L."/>
            <person name="Daligault H.E."/>
            <person name="Land M."/>
            <person name="Gilna P."/>
            <person name="Ivanova N."/>
            <person name="Kyrpides N."/>
            <person name="Culley D.E."/>
            <person name="McInerney M.J."/>
        </authorList>
    </citation>
    <scope>NUCLEOTIDE SEQUENCE [LARGE SCALE GENOMIC DNA]</scope>
    <source>
        <strain evidence="2">ATCC 27890 / DSM 864 / NBRC 100397 / JF-1</strain>
    </source>
</reference>
<evidence type="ECO:0000313" key="1">
    <source>
        <dbReference type="EMBL" id="ABD42132.1"/>
    </source>
</evidence>
<protein>
    <submittedName>
        <fullName evidence="1">Uncharacterized protein</fullName>
    </submittedName>
</protein>